<reference evidence="1" key="1">
    <citation type="submission" date="2020-06" db="EMBL/GenBank/DDBJ databases">
        <title>Characterization of fructooligosaccharide metabolism and fructooligosaccharide-degrading enzymes in human commensal butyrate producers.</title>
        <authorList>
            <person name="Tanno H."/>
            <person name="Fujii T."/>
            <person name="Hirano K."/>
            <person name="Maeno S."/>
            <person name="Tonozuka T."/>
            <person name="Sakamoto M."/>
            <person name="Ohkuma M."/>
            <person name="Tochio T."/>
            <person name="Endo A."/>
        </authorList>
    </citation>
    <scope>NUCLEOTIDE SEQUENCE</scope>
    <source>
        <strain evidence="1">JCM 17466</strain>
    </source>
</reference>
<gene>
    <name evidence="1" type="ORF">ANBU17_00820</name>
</gene>
<keyword evidence="2" id="KW-1185">Reference proteome</keyword>
<dbReference type="RefSeq" id="WP_201309549.1">
    <property type="nucleotide sequence ID" value="NZ_BLYI01000003.1"/>
</dbReference>
<sequence>MSKNNVKPKVKEYQGKDFSYLAVATDVSGYIGMINEWGDEVIPCKFTSIEKTKACKDGLFILAYNDTGEYLMNDKGKILADQYDSYTFLEQSDLVLISIYDESGEKCGAVNVNGELVIPLKYDSIEKLCETEGLDDTKIMGTDRRKTVYETDDLEVIEKNEKKGVIRKDGKVILPLKYYSVFLTDTNPVYICAGQAVVHNENEIMIDNALFDQNGKELIPFENHSIIINNENGWIQVNNREKNIYFLNQNLEKVLNLGDQYKSVGVFMKTRK</sequence>
<organism evidence="1 2">
    <name type="scientific">Anaerostipes butyraticus</name>
    <dbReference type="NCBI Taxonomy" id="645466"/>
    <lineage>
        <taxon>Bacteria</taxon>
        <taxon>Bacillati</taxon>
        <taxon>Bacillota</taxon>
        <taxon>Clostridia</taxon>
        <taxon>Lachnospirales</taxon>
        <taxon>Lachnospiraceae</taxon>
        <taxon>Anaerostipes</taxon>
    </lineage>
</organism>
<evidence type="ECO:0000313" key="1">
    <source>
        <dbReference type="EMBL" id="GFO83735.1"/>
    </source>
</evidence>
<dbReference type="EMBL" id="BLYI01000003">
    <property type="protein sequence ID" value="GFO83735.1"/>
    <property type="molecule type" value="Genomic_DNA"/>
</dbReference>
<dbReference type="Pfam" id="PF14903">
    <property type="entry name" value="WG_beta_rep"/>
    <property type="match status" value="1"/>
</dbReference>
<dbReference type="Proteomes" id="UP000613208">
    <property type="component" value="Unassembled WGS sequence"/>
</dbReference>
<evidence type="ECO:0000313" key="2">
    <source>
        <dbReference type="Proteomes" id="UP000613208"/>
    </source>
</evidence>
<dbReference type="AlphaFoldDB" id="A0A916Q6U9"/>
<protein>
    <recommendedName>
        <fullName evidence="3">KWG Leptospira</fullName>
    </recommendedName>
</protein>
<name>A0A916Q6U9_9FIRM</name>
<proteinExistence type="predicted"/>
<dbReference type="InterPro" id="IPR032774">
    <property type="entry name" value="WG_beta_rep"/>
</dbReference>
<dbReference type="PANTHER" id="PTHR37841">
    <property type="entry name" value="GLR2918 PROTEIN"/>
    <property type="match status" value="1"/>
</dbReference>
<comment type="caution">
    <text evidence="1">The sequence shown here is derived from an EMBL/GenBank/DDBJ whole genome shotgun (WGS) entry which is preliminary data.</text>
</comment>
<accession>A0A916Q6U9</accession>
<dbReference type="PANTHER" id="PTHR37841:SF1">
    <property type="entry name" value="DUF3298 DOMAIN-CONTAINING PROTEIN"/>
    <property type="match status" value="1"/>
</dbReference>
<evidence type="ECO:0008006" key="3">
    <source>
        <dbReference type="Google" id="ProtNLM"/>
    </source>
</evidence>